<evidence type="ECO:0000256" key="2">
    <source>
        <dbReference type="ARBA" id="ARBA00023125"/>
    </source>
</evidence>
<dbReference type="SUPFAM" id="SSF46785">
    <property type="entry name" value="Winged helix' DNA-binding domain"/>
    <property type="match status" value="1"/>
</dbReference>
<gene>
    <name evidence="5" type="ORF">DLJ58_08780</name>
</gene>
<dbReference type="EMBL" id="QGSY01000137">
    <property type="protein sequence ID" value="RQX11398.1"/>
    <property type="molecule type" value="Genomic_DNA"/>
</dbReference>
<feature type="domain" description="HTH marR-type" evidence="4">
    <location>
        <begin position="73"/>
        <end position="207"/>
    </location>
</feature>
<reference evidence="5 6" key="1">
    <citation type="submission" date="2018-05" db="EMBL/GenBank/DDBJ databases">
        <title>Micromonospora from Atacama Desert.</title>
        <authorList>
            <person name="Carro L."/>
            <person name="Goodfellow M."/>
            <person name="Klenk H.-P."/>
        </authorList>
    </citation>
    <scope>NUCLEOTIDE SEQUENCE [LARGE SCALE GENOMIC DNA]</scope>
    <source>
        <strain evidence="5 6">LB32</strain>
    </source>
</reference>
<dbReference type="Gene3D" id="1.10.10.10">
    <property type="entry name" value="Winged helix-like DNA-binding domain superfamily/Winged helix DNA-binding domain"/>
    <property type="match status" value="1"/>
</dbReference>
<comment type="caution">
    <text evidence="5">The sequence shown here is derived from an EMBL/GenBank/DDBJ whole genome shotgun (WGS) entry which is preliminary data.</text>
</comment>
<evidence type="ECO:0000313" key="6">
    <source>
        <dbReference type="Proteomes" id="UP000266889"/>
    </source>
</evidence>
<dbReference type="Proteomes" id="UP000266889">
    <property type="component" value="Unassembled WGS sequence"/>
</dbReference>
<dbReference type="InterPro" id="IPR036390">
    <property type="entry name" value="WH_DNA-bd_sf"/>
</dbReference>
<accession>A0A3N9XEK6</accession>
<dbReference type="PANTHER" id="PTHR33164:SF57">
    <property type="entry name" value="MARR-FAMILY TRANSCRIPTIONAL REGULATOR"/>
    <property type="match status" value="1"/>
</dbReference>
<keyword evidence="2" id="KW-0238">DNA-binding</keyword>
<protein>
    <submittedName>
        <fullName evidence="5">MarR family transcriptional regulator</fullName>
    </submittedName>
</protein>
<dbReference type="Pfam" id="PF12802">
    <property type="entry name" value="MarR_2"/>
    <property type="match status" value="1"/>
</dbReference>
<dbReference type="PROSITE" id="PS50995">
    <property type="entry name" value="HTH_MARR_2"/>
    <property type="match status" value="1"/>
</dbReference>
<dbReference type="AlphaFoldDB" id="A0A3N9XEK6"/>
<dbReference type="OrthoDB" id="5148120at2"/>
<evidence type="ECO:0000313" key="5">
    <source>
        <dbReference type="EMBL" id="RQX11398.1"/>
    </source>
</evidence>
<evidence type="ECO:0000256" key="1">
    <source>
        <dbReference type="ARBA" id="ARBA00023015"/>
    </source>
</evidence>
<dbReference type="SMART" id="SM00347">
    <property type="entry name" value="HTH_MARR"/>
    <property type="match status" value="1"/>
</dbReference>
<dbReference type="InterPro" id="IPR036388">
    <property type="entry name" value="WH-like_DNA-bd_sf"/>
</dbReference>
<dbReference type="InterPro" id="IPR023187">
    <property type="entry name" value="Tscrpt_reg_MarR-type_CS"/>
</dbReference>
<proteinExistence type="predicted"/>
<evidence type="ECO:0000256" key="3">
    <source>
        <dbReference type="ARBA" id="ARBA00023163"/>
    </source>
</evidence>
<dbReference type="PANTHER" id="PTHR33164">
    <property type="entry name" value="TRANSCRIPTIONAL REGULATOR, MARR FAMILY"/>
    <property type="match status" value="1"/>
</dbReference>
<dbReference type="GO" id="GO:0003677">
    <property type="term" value="F:DNA binding"/>
    <property type="evidence" value="ECO:0007669"/>
    <property type="project" value="UniProtKB-KW"/>
</dbReference>
<evidence type="ECO:0000259" key="4">
    <source>
        <dbReference type="PROSITE" id="PS50995"/>
    </source>
</evidence>
<keyword evidence="6" id="KW-1185">Reference proteome</keyword>
<name>A0A3N9XEK6_9ACTN</name>
<sequence>MPSSAARRRAASCRARRVAAFLRSRRPVVSSIAPRVVAGERLLNEQTCLLGKIGECLLEATNSCVGADVESGSRELGLRLYDLVRSVRLLKQRRADARPAIPPGMLGMLVQIEQLSSDCHARDLVDRTRLDASTVSRSVAALVAHGLVERQPDPTDKRATFLAVTPAGRAALADSHRWYGEVLQRALADWTPGEVAALSSALGRFAGDIEVALANNDNDNLEAAR</sequence>
<organism evidence="5 6">
    <name type="scientific">Micromonospora arida</name>
    <dbReference type="NCBI Taxonomy" id="2203715"/>
    <lineage>
        <taxon>Bacteria</taxon>
        <taxon>Bacillati</taxon>
        <taxon>Actinomycetota</taxon>
        <taxon>Actinomycetes</taxon>
        <taxon>Micromonosporales</taxon>
        <taxon>Micromonosporaceae</taxon>
        <taxon>Micromonospora</taxon>
    </lineage>
</organism>
<dbReference type="InterPro" id="IPR000835">
    <property type="entry name" value="HTH_MarR-typ"/>
</dbReference>
<dbReference type="GO" id="GO:0003700">
    <property type="term" value="F:DNA-binding transcription factor activity"/>
    <property type="evidence" value="ECO:0007669"/>
    <property type="project" value="InterPro"/>
</dbReference>
<dbReference type="PROSITE" id="PS01117">
    <property type="entry name" value="HTH_MARR_1"/>
    <property type="match status" value="1"/>
</dbReference>
<keyword evidence="3" id="KW-0804">Transcription</keyword>
<keyword evidence="1" id="KW-0805">Transcription regulation</keyword>
<dbReference type="InterPro" id="IPR039422">
    <property type="entry name" value="MarR/SlyA-like"/>
</dbReference>
<dbReference type="GO" id="GO:0006950">
    <property type="term" value="P:response to stress"/>
    <property type="evidence" value="ECO:0007669"/>
    <property type="project" value="TreeGrafter"/>
</dbReference>